<dbReference type="RefSeq" id="XP_003144033.2">
    <property type="nucleotide sequence ID" value="XM_003143985.2"/>
</dbReference>
<dbReference type="FunCoup" id="A0A1S0TV71">
    <property type="interactions" value="1773"/>
</dbReference>
<dbReference type="InParanoid" id="A0A1S0TV71"/>
<evidence type="ECO:0000313" key="6">
    <source>
        <dbReference type="EMBL" id="EFO20037.2"/>
    </source>
</evidence>
<dbReference type="EMBL" id="JH712111">
    <property type="protein sequence ID" value="EFO20037.2"/>
    <property type="molecule type" value="Genomic_DNA"/>
</dbReference>
<feature type="compositionally biased region" description="Basic and acidic residues" evidence="5">
    <location>
        <begin position="223"/>
        <end position="235"/>
    </location>
</feature>
<name>A0A1S0TV71_LOALO</name>
<keyword evidence="2 4" id="KW-0689">Ribosomal protein</keyword>
<dbReference type="GO" id="GO:0006412">
    <property type="term" value="P:translation"/>
    <property type="evidence" value="ECO:0007669"/>
    <property type="project" value="InterPro"/>
</dbReference>
<gene>
    <name evidence="6" type="ORF">LOAG_08453</name>
</gene>
<dbReference type="Gene3D" id="1.20.5.110">
    <property type="match status" value="1"/>
</dbReference>
<dbReference type="CTD" id="9945880"/>
<sequence>MLFLCFQNFGSKFYISSVYDFFMVKSSFVGSKMAPKGNNMIPNAHFHKDWQSRVRTWFNQPARKERRRRNRYKKGRLIAPRPVAGLLRPAVRCPSVRYNKKVRLGRGFTLEELKAAGIGKREARTIGIAVDYRRTNRSLESLQQNVKRLKEYKSKLILFPKKLNAPKKGDSNADELKLATQLRGVILPVKQVVRREKARAVTEEEKKFEVYCHLRRLRADKRLKGARDKKAREVAEEGIGGGRR</sequence>
<reference evidence="6" key="1">
    <citation type="submission" date="2012-04" db="EMBL/GenBank/DDBJ databases">
        <title>The Genome Sequence of Loa loa.</title>
        <authorList>
            <consortium name="The Broad Institute Genome Sequencing Platform"/>
            <consortium name="Broad Institute Genome Sequencing Center for Infectious Disease"/>
            <person name="Nutman T.B."/>
            <person name="Fink D.L."/>
            <person name="Russ C."/>
            <person name="Young S."/>
            <person name="Zeng Q."/>
            <person name="Gargeya S."/>
            <person name="Alvarado L."/>
            <person name="Berlin A."/>
            <person name="Chapman S.B."/>
            <person name="Chen Z."/>
            <person name="Freedman E."/>
            <person name="Gellesch M."/>
            <person name="Goldberg J."/>
            <person name="Griggs A."/>
            <person name="Gujja S."/>
            <person name="Heilman E.R."/>
            <person name="Heiman D."/>
            <person name="Howarth C."/>
            <person name="Mehta T."/>
            <person name="Neiman D."/>
            <person name="Pearson M."/>
            <person name="Roberts A."/>
            <person name="Saif S."/>
            <person name="Shea T."/>
            <person name="Shenoy N."/>
            <person name="Sisk P."/>
            <person name="Stolte C."/>
            <person name="Sykes S."/>
            <person name="White J."/>
            <person name="Yandava C."/>
            <person name="Haas B."/>
            <person name="Henn M.R."/>
            <person name="Nusbaum C."/>
            <person name="Birren B."/>
        </authorList>
    </citation>
    <scope>NUCLEOTIDE SEQUENCE [LARGE SCALE GENOMIC DNA]</scope>
</reference>
<dbReference type="Pfam" id="PF01294">
    <property type="entry name" value="Ribosomal_L13e"/>
    <property type="match status" value="1"/>
</dbReference>
<dbReference type="KEGG" id="loa:LOAG_08453"/>
<dbReference type="HAMAP" id="MF_00499">
    <property type="entry name" value="Ribosomal_eL13"/>
    <property type="match status" value="1"/>
</dbReference>
<feature type="region of interest" description="Disordered" evidence="5">
    <location>
        <begin position="223"/>
        <end position="244"/>
    </location>
</feature>
<dbReference type="InterPro" id="IPR001380">
    <property type="entry name" value="Ribosomal_eL13"/>
</dbReference>
<dbReference type="OMA" id="HWHKRIK"/>
<dbReference type="GeneID" id="9945880"/>
<accession>A0A1S0TV71</accession>
<proteinExistence type="inferred from homology"/>
<evidence type="ECO:0000256" key="2">
    <source>
        <dbReference type="ARBA" id="ARBA00022980"/>
    </source>
</evidence>
<evidence type="ECO:0000256" key="4">
    <source>
        <dbReference type="RuleBase" id="RU000572"/>
    </source>
</evidence>
<dbReference type="PANTHER" id="PTHR11722:SF0">
    <property type="entry name" value="LARGE RIBOSOMAL SUBUNIT PROTEIN EL13"/>
    <property type="match status" value="1"/>
</dbReference>
<dbReference type="GO" id="GO:0022625">
    <property type="term" value="C:cytosolic large ribosomal subunit"/>
    <property type="evidence" value="ECO:0007669"/>
    <property type="project" value="TreeGrafter"/>
</dbReference>
<dbReference type="OrthoDB" id="10264538at2759"/>
<dbReference type="InterPro" id="IPR018256">
    <property type="entry name" value="Ribosomal_eL13_CS"/>
</dbReference>
<keyword evidence="3 4" id="KW-0687">Ribonucleoprotein</keyword>
<organism evidence="6">
    <name type="scientific">Loa loa</name>
    <name type="common">Eye worm</name>
    <name type="synonym">Filaria loa</name>
    <dbReference type="NCBI Taxonomy" id="7209"/>
    <lineage>
        <taxon>Eukaryota</taxon>
        <taxon>Metazoa</taxon>
        <taxon>Ecdysozoa</taxon>
        <taxon>Nematoda</taxon>
        <taxon>Chromadorea</taxon>
        <taxon>Rhabditida</taxon>
        <taxon>Spirurina</taxon>
        <taxon>Spiruromorpha</taxon>
        <taxon>Filarioidea</taxon>
        <taxon>Onchocercidae</taxon>
        <taxon>Loa</taxon>
    </lineage>
</organism>
<protein>
    <recommendedName>
        <fullName evidence="4">60S ribosomal protein L13</fullName>
    </recommendedName>
</protein>
<dbReference type="GO" id="GO:0003735">
    <property type="term" value="F:structural constituent of ribosome"/>
    <property type="evidence" value="ECO:0007669"/>
    <property type="project" value="InterPro"/>
</dbReference>
<comment type="similarity">
    <text evidence="1 4">Belongs to the eukaryotic ribosomal protein eL13 family.</text>
</comment>
<dbReference type="PANTHER" id="PTHR11722">
    <property type="entry name" value="60S RIBOSOMAL PROTEIN L13"/>
    <property type="match status" value="1"/>
</dbReference>
<dbReference type="GO" id="GO:0003723">
    <property type="term" value="F:RNA binding"/>
    <property type="evidence" value="ECO:0007669"/>
    <property type="project" value="TreeGrafter"/>
</dbReference>
<evidence type="ECO:0000256" key="3">
    <source>
        <dbReference type="ARBA" id="ARBA00023274"/>
    </source>
</evidence>
<evidence type="ECO:0000256" key="5">
    <source>
        <dbReference type="SAM" id="MobiDB-lite"/>
    </source>
</evidence>
<dbReference type="PROSITE" id="PS01104">
    <property type="entry name" value="RIBOSOMAL_L13E"/>
    <property type="match status" value="1"/>
</dbReference>
<evidence type="ECO:0000256" key="1">
    <source>
        <dbReference type="ARBA" id="ARBA00005640"/>
    </source>
</evidence>
<dbReference type="AlphaFoldDB" id="A0A1S0TV71"/>